<dbReference type="GO" id="GO:0007186">
    <property type="term" value="P:G protein-coupled receptor signaling pathway"/>
    <property type="evidence" value="ECO:0007669"/>
    <property type="project" value="TreeGrafter"/>
</dbReference>
<keyword evidence="4 6" id="KW-0344">Guanine-nucleotide releasing factor</keyword>
<comment type="function">
    <text evidence="6">Chaperone that specifically binds and folds nascent G alpha proteins prior to G protein heterotrimer formation. Also acts as a guanine nucleotide exchange factor (GEF) for G alpha proteins by stimulating exchange of bound GDP for free GTP.</text>
</comment>
<evidence type="ECO:0000256" key="1">
    <source>
        <dbReference type="ARBA" id="ARBA00004544"/>
    </source>
</evidence>
<dbReference type="EMBL" id="REGW02000018">
    <property type="protein sequence ID" value="KAE8283703.1"/>
    <property type="molecule type" value="Genomic_DNA"/>
</dbReference>
<dbReference type="PRINTS" id="PR01802">
    <property type="entry name" value="SYNEMBRYN"/>
</dbReference>
<dbReference type="Pfam" id="PF10165">
    <property type="entry name" value="Ric8"/>
    <property type="match status" value="1"/>
</dbReference>
<accession>A0A6G0HXB0</accession>
<evidence type="ECO:0000256" key="4">
    <source>
        <dbReference type="ARBA" id="ARBA00022658"/>
    </source>
</evidence>
<evidence type="ECO:0000313" key="8">
    <source>
        <dbReference type="EMBL" id="KAE8283703.1"/>
    </source>
</evidence>
<dbReference type="GO" id="GO:0001965">
    <property type="term" value="F:G-protein alpha-subunit binding"/>
    <property type="evidence" value="ECO:0007669"/>
    <property type="project" value="UniProtKB-UniRule"/>
</dbReference>
<feature type="region of interest" description="Disordered" evidence="7">
    <location>
        <begin position="667"/>
        <end position="690"/>
    </location>
</feature>
<comment type="subcellular location">
    <subcellularLocation>
        <location evidence="1">Cytoplasm</location>
        <location evidence="1">Cell cortex</location>
    </subcellularLocation>
</comment>
<dbReference type="GO" id="GO:0005085">
    <property type="term" value="F:guanyl-nucleotide exchange factor activity"/>
    <property type="evidence" value="ECO:0007669"/>
    <property type="project" value="UniProtKB-UniRule"/>
</dbReference>
<reference evidence="8 9" key="1">
    <citation type="submission" date="2019-07" db="EMBL/GenBank/DDBJ databases">
        <title>Chromosome genome assembly for large yellow croaker.</title>
        <authorList>
            <person name="Xiao S."/>
        </authorList>
    </citation>
    <scope>NUCLEOTIDE SEQUENCE [LARGE SCALE GENOMIC DNA]</scope>
    <source>
        <strain evidence="8">JMULYC20181020</strain>
        <tissue evidence="8">Muscle</tissue>
    </source>
</reference>
<proteinExistence type="inferred from homology"/>
<comment type="subunit">
    <text evidence="6">Interacts with some GDP-bound G alpha proteins. Does not interact with G-alpha proteins when they are in complex with subunits beta and gamma.</text>
</comment>
<dbReference type="GO" id="GO:0005886">
    <property type="term" value="C:plasma membrane"/>
    <property type="evidence" value="ECO:0007669"/>
    <property type="project" value="TreeGrafter"/>
</dbReference>
<organism evidence="8 9">
    <name type="scientific">Larimichthys crocea</name>
    <name type="common">Large yellow croaker</name>
    <name type="synonym">Pseudosciaena crocea</name>
    <dbReference type="NCBI Taxonomy" id="215358"/>
    <lineage>
        <taxon>Eukaryota</taxon>
        <taxon>Metazoa</taxon>
        <taxon>Chordata</taxon>
        <taxon>Craniata</taxon>
        <taxon>Vertebrata</taxon>
        <taxon>Euteleostomi</taxon>
        <taxon>Actinopterygii</taxon>
        <taxon>Neopterygii</taxon>
        <taxon>Teleostei</taxon>
        <taxon>Neoteleostei</taxon>
        <taxon>Acanthomorphata</taxon>
        <taxon>Eupercaria</taxon>
        <taxon>Sciaenidae</taxon>
        <taxon>Larimichthys</taxon>
    </lineage>
</organism>
<dbReference type="Proteomes" id="UP000424527">
    <property type="component" value="Unassembled WGS sequence"/>
</dbReference>
<comment type="caution">
    <text evidence="8">The sequence shown here is derived from an EMBL/GenBank/DDBJ whole genome shotgun (WGS) entry which is preliminary data.</text>
</comment>
<protein>
    <recommendedName>
        <fullName evidence="6">Synembryn</fullName>
    </recommendedName>
    <alternativeName>
        <fullName evidence="6">Protein Ric-8</fullName>
    </alternativeName>
</protein>
<dbReference type="GO" id="GO:0005938">
    <property type="term" value="C:cell cortex"/>
    <property type="evidence" value="ECO:0007669"/>
    <property type="project" value="UniProtKB-SubCell"/>
</dbReference>
<dbReference type="PANTHER" id="PTHR12425:SF3">
    <property type="entry name" value="SYNEMBRYN"/>
    <property type="match status" value="1"/>
</dbReference>
<evidence type="ECO:0000256" key="5">
    <source>
        <dbReference type="ARBA" id="ARBA00023186"/>
    </source>
</evidence>
<sequence length="690" mass="78127">MWEHSPSQLSYNTCYRRSRSCQRPSVSINPNPAGMVPDVERIIESIVQGDQDSVQLLLDSYNTQFRNNKVREYTPDSDSDFDSDDDEPDLLLRQRLATVLLCFISSQLQPAVLRVCLHTLRILSRDRRALGPMVTDSALLTLVHLGGISLLQVCPQQEEEKAKDCPARTHRRAESGYEEVAVADATPLSVTSVHSFTPVEVAGEATANLSVYHCCKWKGDEGHVMLARGKKDTREENSEEEEKEEDVEVCRKEAMKVLCNVIYNSSKAQERASTLRLLQGLWESVKQGISSGVLSTGQFYKLRLLFLLTALRPELRLQLQQEHGVSVLTKALEQCLNVRWGDGFEVLRDSTAPPISKEMSQEVIEILKTLFNIAHMLYRQEPDEEDAALYRHLAAVLRHCLLLSCDEEDLLEELQGHTVNILSALPLTCLDVLLSVRVDQASHKWEGFNMDCVHTLLLFMDRRLNRGQKLKEKLTPVLNLLTESSRVHRETRHYLRQKILPPLRDVAIRPEQDTTLRGQLVRLMTHVDTDVKHCAAELLFVLCKENVSRFVKYTGYGNAAGLLAARGLLNGRRNSGDSQYASRYSSDSDSDTEEYQQAKARINLVTGRVEAEQPDPMEGMTEEEKEEEARCLVSMINRLSRDQIIQPMGVTSEGRLAPLWGQMRGCTLEEEEDSEEELDQIPEGRKDGIE</sequence>
<keyword evidence="3 6" id="KW-0963">Cytoplasm</keyword>
<dbReference type="InterPro" id="IPR019318">
    <property type="entry name" value="Gua_nucleotide_exch_fac_Ric8"/>
</dbReference>
<evidence type="ECO:0000313" key="9">
    <source>
        <dbReference type="Proteomes" id="UP000424527"/>
    </source>
</evidence>
<evidence type="ECO:0000256" key="2">
    <source>
        <dbReference type="ARBA" id="ARBA00009049"/>
    </source>
</evidence>
<evidence type="ECO:0000256" key="6">
    <source>
        <dbReference type="RuleBase" id="RU369048"/>
    </source>
</evidence>
<evidence type="ECO:0000256" key="3">
    <source>
        <dbReference type="ARBA" id="ARBA00022490"/>
    </source>
</evidence>
<feature type="compositionally biased region" description="Low complexity" evidence="7">
    <location>
        <begin position="575"/>
        <end position="587"/>
    </location>
</feature>
<keyword evidence="9" id="KW-1185">Reference proteome</keyword>
<gene>
    <name evidence="8" type="ORF">D5F01_LYC19106</name>
</gene>
<evidence type="ECO:0000256" key="7">
    <source>
        <dbReference type="SAM" id="MobiDB-lite"/>
    </source>
</evidence>
<dbReference type="AlphaFoldDB" id="A0A6G0HXB0"/>
<feature type="region of interest" description="Disordered" evidence="7">
    <location>
        <begin position="575"/>
        <end position="596"/>
    </location>
</feature>
<dbReference type="InterPro" id="IPR016024">
    <property type="entry name" value="ARM-type_fold"/>
</dbReference>
<comment type="similarity">
    <text evidence="2 6">Belongs to the synembryn family.</text>
</comment>
<keyword evidence="5" id="KW-0143">Chaperone</keyword>
<name>A0A6G0HXB0_LARCR</name>
<dbReference type="SUPFAM" id="SSF48371">
    <property type="entry name" value="ARM repeat"/>
    <property type="match status" value="1"/>
</dbReference>
<feature type="compositionally biased region" description="Acidic residues" evidence="7">
    <location>
        <begin position="668"/>
        <end position="680"/>
    </location>
</feature>
<dbReference type="InterPro" id="IPR008376">
    <property type="entry name" value="Chaperone_Ric-8_A/B"/>
</dbReference>
<dbReference type="PANTHER" id="PTHR12425">
    <property type="entry name" value="SYNEMBRYN"/>
    <property type="match status" value="1"/>
</dbReference>